<dbReference type="InterPro" id="IPR013785">
    <property type="entry name" value="Aldolase_TIM"/>
</dbReference>
<dbReference type="GO" id="GO:0017150">
    <property type="term" value="F:tRNA dihydrouridine synthase activity"/>
    <property type="evidence" value="ECO:0007669"/>
    <property type="project" value="InterPro"/>
</dbReference>
<dbReference type="AlphaFoldDB" id="A0AAD5Q5G2"/>
<dbReference type="Proteomes" id="UP001209570">
    <property type="component" value="Unassembled WGS sequence"/>
</dbReference>
<evidence type="ECO:0000256" key="13">
    <source>
        <dbReference type="ARBA" id="ARBA00049467"/>
    </source>
</evidence>
<evidence type="ECO:0000256" key="5">
    <source>
        <dbReference type="ARBA" id="ARBA00022857"/>
    </source>
</evidence>
<evidence type="ECO:0000256" key="7">
    <source>
        <dbReference type="ARBA" id="ARBA00023027"/>
    </source>
</evidence>
<dbReference type="CDD" id="cd02801">
    <property type="entry name" value="DUS_like_FMN"/>
    <property type="match status" value="1"/>
</dbReference>
<dbReference type="InterPro" id="IPR035587">
    <property type="entry name" value="DUS-like_FMN-bd"/>
</dbReference>
<dbReference type="PROSITE" id="PS01136">
    <property type="entry name" value="UPF0034"/>
    <property type="match status" value="1"/>
</dbReference>
<dbReference type="SUPFAM" id="SSF51395">
    <property type="entry name" value="FMN-linked oxidoreductases"/>
    <property type="match status" value="1"/>
</dbReference>
<keyword evidence="6" id="KW-0560">Oxidoreductase</keyword>
<evidence type="ECO:0000256" key="12">
    <source>
        <dbReference type="ARBA" id="ARBA00048934"/>
    </source>
</evidence>
<evidence type="ECO:0000256" key="4">
    <source>
        <dbReference type="ARBA" id="ARBA00022694"/>
    </source>
</evidence>
<dbReference type="GO" id="GO:0050660">
    <property type="term" value="F:flavin adenine dinucleotide binding"/>
    <property type="evidence" value="ECO:0007669"/>
    <property type="project" value="InterPro"/>
</dbReference>
<gene>
    <name evidence="16" type="ORF">P43SY_008890</name>
</gene>
<comment type="catalytic activity">
    <reaction evidence="12">
        <text>5,6-dihydrouridine(16) in tRNA + NAD(+) = uridine(16) in tRNA + NADH + H(+)</text>
        <dbReference type="Rhea" id="RHEA:53380"/>
        <dbReference type="Rhea" id="RHEA-COMP:13543"/>
        <dbReference type="Rhea" id="RHEA-COMP:13544"/>
        <dbReference type="ChEBI" id="CHEBI:15378"/>
        <dbReference type="ChEBI" id="CHEBI:57540"/>
        <dbReference type="ChEBI" id="CHEBI:57945"/>
        <dbReference type="ChEBI" id="CHEBI:65315"/>
        <dbReference type="ChEBI" id="CHEBI:74443"/>
        <dbReference type="EC" id="1.3.1.88"/>
    </reaction>
    <physiologicalReaction direction="right-to-left" evidence="12">
        <dbReference type="Rhea" id="RHEA:53382"/>
    </physiologicalReaction>
</comment>
<accession>A0AAD5Q5G2</accession>
<comment type="catalytic activity">
    <reaction evidence="11">
        <text>5,6-dihydrouridine(16) in tRNA + NADP(+) = uridine(16) in tRNA + NADPH + H(+)</text>
        <dbReference type="Rhea" id="RHEA:53376"/>
        <dbReference type="Rhea" id="RHEA-COMP:13543"/>
        <dbReference type="Rhea" id="RHEA-COMP:13544"/>
        <dbReference type="ChEBI" id="CHEBI:15378"/>
        <dbReference type="ChEBI" id="CHEBI:57783"/>
        <dbReference type="ChEBI" id="CHEBI:58349"/>
        <dbReference type="ChEBI" id="CHEBI:65315"/>
        <dbReference type="ChEBI" id="CHEBI:74443"/>
        <dbReference type="EC" id="1.3.1.88"/>
    </reaction>
    <physiologicalReaction direction="right-to-left" evidence="11">
        <dbReference type="Rhea" id="RHEA:53378"/>
    </physiologicalReaction>
</comment>
<evidence type="ECO:0000256" key="6">
    <source>
        <dbReference type="ARBA" id="ARBA00023002"/>
    </source>
</evidence>
<keyword evidence="7" id="KW-0520">NAD</keyword>
<keyword evidence="5" id="KW-0521">NADP</keyword>
<keyword evidence="2" id="KW-0285">Flavoprotein</keyword>
<evidence type="ECO:0000313" key="17">
    <source>
        <dbReference type="Proteomes" id="UP001209570"/>
    </source>
</evidence>
<dbReference type="Pfam" id="PF01207">
    <property type="entry name" value="Dus"/>
    <property type="match status" value="1"/>
</dbReference>
<keyword evidence="3" id="KW-0288">FMN</keyword>
<keyword evidence="17" id="KW-1185">Reference proteome</keyword>
<reference evidence="16" key="1">
    <citation type="submission" date="2021-12" db="EMBL/GenBank/DDBJ databases">
        <title>Prjna785345.</title>
        <authorList>
            <person name="Rujirawat T."/>
            <person name="Krajaejun T."/>
        </authorList>
    </citation>
    <scope>NUCLEOTIDE SEQUENCE</scope>
    <source>
        <strain evidence="16">Pi057C3</strain>
    </source>
</reference>
<evidence type="ECO:0000256" key="2">
    <source>
        <dbReference type="ARBA" id="ARBA00022630"/>
    </source>
</evidence>
<comment type="catalytic activity">
    <reaction evidence="13">
        <text>5,6-dihydrouridine(17) in tRNA + NADP(+) = uridine(17) in tRNA + NADPH + H(+)</text>
        <dbReference type="Rhea" id="RHEA:53368"/>
        <dbReference type="Rhea" id="RHEA-COMP:13541"/>
        <dbReference type="Rhea" id="RHEA-COMP:13542"/>
        <dbReference type="ChEBI" id="CHEBI:15378"/>
        <dbReference type="ChEBI" id="CHEBI:57783"/>
        <dbReference type="ChEBI" id="CHEBI:58349"/>
        <dbReference type="ChEBI" id="CHEBI:65315"/>
        <dbReference type="ChEBI" id="CHEBI:74443"/>
        <dbReference type="EC" id="1.3.1.88"/>
    </reaction>
    <physiologicalReaction direction="right-to-left" evidence="13">
        <dbReference type="Rhea" id="RHEA:53370"/>
    </physiologicalReaction>
</comment>
<evidence type="ECO:0000256" key="9">
    <source>
        <dbReference type="ARBA" id="ARBA00038890"/>
    </source>
</evidence>
<evidence type="ECO:0000256" key="1">
    <source>
        <dbReference type="ARBA" id="ARBA00001917"/>
    </source>
</evidence>
<dbReference type="PANTHER" id="PTHR11082">
    <property type="entry name" value="TRNA-DIHYDROURIDINE SYNTHASE"/>
    <property type="match status" value="1"/>
</dbReference>
<comment type="cofactor">
    <cofactor evidence="1">
        <name>FMN</name>
        <dbReference type="ChEBI" id="CHEBI:58210"/>
    </cofactor>
</comment>
<sequence>MENAIPREPRTSDESPRDSKRLKMSKLRGFDFFRSIGSPMRVVAPMVDQSELAFRMLTRHHGAELCYTPMFHSRLFSESPEYRAKMFEKHIKDRPLVVQFCGNDPQTVLAAARHVEAHCDAVDLNLGCPQGIARKGRYGSFLMKEKDVVRSIVSTLSENLSIPVTVKIRVFPDRQETLEFCDMLQAAGCDLLVVHGRTKEMNKTAVREVDWDIIREIKQRLTIPVLANGGIEVPEDVERCLEATKCDGVMSSEAILENPAIFGSERPSFMEMAKQYLDFAREYPPASDKIIKAHLFKILFQDLRVHTDLRTELAKSPNREDMARIVAELDARLASDDFPPVVYSAETSWYRRHRKGQEKVQQQQQQQQEKPEADENDSTSAVVA</sequence>
<evidence type="ECO:0000313" key="16">
    <source>
        <dbReference type="EMBL" id="KAJ0394776.1"/>
    </source>
</evidence>
<evidence type="ECO:0000256" key="14">
    <source>
        <dbReference type="SAM" id="MobiDB-lite"/>
    </source>
</evidence>
<comment type="catalytic activity">
    <reaction evidence="10">
        <text>5,6-dihydrouridine(17) in tRNA + NAD(+) = uridine(17) in tRNA + NADH + H(+)</text>
        <dbReference type="Rhea" id="RHEA:53372"/>
        <dbReference type="Rhea" id="RHEA-COMP:13541"/>
        <dbReference type="Rhea" id="RHEA-COMP:13542"/>
        <dbReference type="ChEBI" id="CHEBI:15378"/>
        <dbReference type="ChEBI" id="CHEBI:57540"/>
        <dbReference type="ChEBI" id="CHEBI:57945"/>
        <dbReference type="ChEBI" id="CHEBI:65315"/>
        <dbReference type="ChEBI" id="CHEBI:74443"/>
        <dbReference type="EC" id="1.3.1.88"/>
    </reaction>
    <physiologicalReaction direction="right-to-left" evidence="10">
        <dbReference type="Rhea" id="RHEA:53374"/>
    </physiologicalReaction>
</comment>
<evidence type="ECO:0000256" key="3">
    <source>
        <dbReference type="ARBA" id="ARBA00022643"/>
    </source>
</evidence>
<keyword evidence="4" id="KW-0819">tRNA processing</keyword>
<dbReference type="EC" id="1.3.1.88" evidence="9"/>
<evidence type="ECO:0000259" key="15">
    <source>
        <dbReference type="Pfam" id="PF01207"/>
    </source>
</evidence>
<feature type="domain" description="DUS-like FMN-binding" evidence="15">
    <location>
        <begin position="43"/>
        <end position="294"/>
    </location>
</feature>
<comment type="similarity">
    <text evidence="8">Belongs to the Dus family. Dus1 subfamily.</text>
</comment>
<proteinExistence type="inferred from homology"/>
<dbReference type="InterPro" id="IPR018517">
    <property type="entry name" value="tRNA_hU_synthase_CS"/>
</dbReference>
<organism evidence="16 17">
    <name type="scientific">Pythium insidiosum</name>
    <name type="common">Pythiosis disease agent</name>
    <dbReference type="NCBI Taxonomy" id="114742"/>
    <lineage>
        <taxon>Eukaryota</taxon>
        <taxon>Sar</taxon>
        <taxon>Stramenopiles</taxon>
        <taxon>Oomycota</taxon>
        <taxon>Peronosporomycetes</taxon>
        <taxon>Pythiales</taxon>
        <taxon>Pythiaceae</taxon>
        <taxon>Pythium</taxon>
    </lineage>
</organism>
<comment type="caution">
    <text evidence="16">The sequence shown here is derived from an EMBL/GenBank/DDBJ whole genome shotgun (WGS) entry which is preliminary data.</text>
</comment>
<dbReference type="PANTHER" id="PTHR11082:SF5">
    <property type="entry name" value="TRNA-DIHYDROURIDINE(16_17) SYNTHASE [NAD(P)(+)]-LIKE"/>
    <property type="match status" value="1"/>
</dbReference>
<evidence type="ECO:0000256" key="10">
    <source>
        <dbReference type="ARBA" id="ARBA00047287"/>
    </source>
</evidence>
<protein>
    <recommendedName>
        <fullName evidence="9">tRNA-dihydrouridine(16/17) synthase [NAD(P)(+)]</fullName>
        <ecNumber evidence="9">1.3.1.88</ecNumber>
    </recommendedName>
</protein>
<name>A0AAD5Q5G2_PYTIN</name>
<dbReference type="EMBL" id="JAKCXM010000384">
    <property type="protein sequence ID" value="KAJ0394776.1"/>
    <property type="molecule type" value="Genomic_DNA"/>
</dbReference>
<evidence type="ECO:0000256" key="11">
    <source>
        <dbReference type="ARBA" id="ARBA00047652"/>
    </source>
</evidence>
<feature type="region of interest" description="Disordered" evidence="14">
    <location>
        <begin position="1"/>
        <end position="21"/>
    </location>
</feature>
<dbReference type="Gene3D" id="3.20.20.70">
    <property type="entry name" value="Aldolase class I"/>
    <property type="match status" value="1"/>
</dbReference>
<evidence type="ECO:0000256" key="8">
    <source>
        <dbReference type="ARBA" id="ARBA00038313"/>
    </source>
</evidence>
<feature type="region of interest" description="Disordered" evidence="14">
    <location>
        <begin position="353"/>
        <end position="384"/>
    </location>
</feature>